<reference evidence="1" key="3">
    <citation type="submission" date="2020-02" db="EMBL/GenBank/DDBJ databases">
        <authorList>
            <person name="Sarangi A.N."/>
            <person name="Ghosh S."/>
            <person name="Mukherjee M."/>
            <person name="Tripathy S."/>
        </authorList>
    </citation>
    <scope>NUCLEOTIDE SEQUENCE</scope>
    <source>
        <strain evidence="1">BDU141951</strain>
    </source>
</reference>
<evidence type="ECO:0000313" key="1">
    <source>
        <dbReference type="EMBL" id="NEV70202.1"/>
    </source>
</evidence>
<sequence length="87" mass="10134">MQIMLDLPDELMQHFNSNRLPQEILEALAMQAYQTEKITHAEVGRILGLSSRWAVDEFLKAHRADLHYDETDLERDRATLHQLCQSS</sequence>
<name>A0A0C1YD06_9CYAN</name>
<dbReference type="EMBL" id="JTHE02000003">
    <property type="protein sequence ID" value="NEV70202.1"/>
    <property type="molecule type" value="Genomic_DNA"/>
</dbReference>
<reference evidence="1" key="1">
    <citation type="submission" date="2014-11" db="EMBL/GenBank/DDBJ databases">
        <authorList>
            <person name="Malar M.C."/>
            <person name="Sen D."/>
            <person name="Tripathy S."/>
        </authorList>
    </citation>
    <scope>NUCLEOTIDE SEQUENCE</scope>
    <source>
        <strain evidence="1">BDU141951</strain>
    </source>
</reference>
<gene>
    <name evidence="1" type="ORF">QQ91_024235</name>
</gene>
<dbReference type="InterPro" id="IPR005368">
    <property type="entry name" value="UPF0175"/>
</dbReference>
<comment type="caution">
    <text evidence="1">The sequence shown here is derived from an EMBL/GenBank/DDBJ whole genome shotgun (WGS) entry which is preliminary data.</text>
</comment>
<dbReference type="AlphaFoldDB" id="A0A0C1YD06"/>
<organism evidence="1">
    <name type="scientific">Lyngbya confervoides BDU141951</name>
    <dbReference type="NCBI Taxonomy" id="1574623"/>
    <lineage>
        <taxon>Bacteria</taxon>
        <taxon>Bacillati</taxon>
        <taxon>Cyanobacteriota</taxon>
        <taxon>Cyanophyceae</taxon>
        <taxon>Oscillatoriophycideae</taxon>
        <taxon>Oscillatoriales</taxon>
        <taxon>Microcoleaceae</taxon>
        <taxon>Lyngbya</taxon>
    </lineage>
</organism>
<proteinExistence type="predicted"/>
<dbReference type="Pfam" id="PF03683">
    <property type="entry name" value="UPF0175"/>
    <property type="match status" value="1"/>
</dbReference>
<accession>A0A0C1YD06</accession>
<protein>
    <submittedName>
        <fullName evidence="1">UPF0175 family protein</fullName>
    </submittedName>
</protein>
<reference evidence="1" key="2">
    <citation type="journal article" date="2015" name="Genome Announc.">
        <title>Draft Genome Sequence of Filamentous Marine Cyanobacterium Lyngbya confervoides Strain BDU141951.</title>
        <authorList>
            <person name="Chandrababunaidu M.M."/>
            <person name="Sen D."/>
            <person name="Tripathy S."/>
        </authorList>
    </citation>
    <scope>NUCLEOTIDE SEQUENCE</scope>
    <source>
        <strain evidence="1">BDU141951</strain>
    </source>
</reference>